<gene>
    <name evidence="1" type="ORF">SMTD_LOCUS1492</name>
</gene>
<organism evidence="1 2">
    <name type="scientific">Schistosoma mattheei</name>
    <dbReference type="NCBI Taxonomy" id="31246"/>
    <lineage>
        <taxon>Eukaryota</taxon>
        <taxon>Metazoa</taxon>
        <taxon>Spiralia</taxon>
        <taxon>Lophotrochozoa</taxon>
        <taxon>Platyhelminthes</taxon>
        <taxon>Trematoda</taxon>
        <taxon>Digenea</taxon>
        <taxon>Strigeidida</taxon>
        <taxon>Schistosomatoidea</taxon>
        <taxon>Schistosomatidae</taxon>
        <taxon>Schistosoma</taxon>
    </lineage>
</organism>
<evidence type="ECO:0000313" key="1">
    <source>
        <dbReference type="EMBL" id="VDO78637.1"/>
    </source>
</evidence>
<dbReference type="AlphaFoldDB" id="A0A3P7Z480"/>
<proteinExistence type="predicted"/>
<accession>A0A3P7Z480</accession>
<protein>
    <submittedName>
        <fullName evidence="1">Uncharacterized protein</fullName>
    </submittedName>
</protein>
<keyword evidence="2" id="KW-1185">Reference proteome</keyword>
<reference evidence="1 2" key="1">
    <citation type="submission" date="2018-11" db="EMBL/GenBank/DDBJ databases">
        <authorList>
            <consortium name="Pathogen Informatics"/>
        </authorList>
    </citation>
    <scope>NUCLEOTIDE SEQUENCE [LARGE SCALE GENOMIC DNA]</scope>
    <source>
        <strain>Denwood</strain>
        <strain evidence="2">Zambia</strain>
    </source>
</reference>
<sequence>MTTAVYTERSHSHQMLLLSMLTYYQIHLNGFHYDIHCLTNSSENSYQSLSHYLKQTKIVGVGRYEEPESPLWKHSVSQF</sequence>
<dbReference type="EMBL" id="UZAL01001672">
    <property type="protein sequence ID" value="VDO78637.1"/>
    <property type="molecule type" value="Genomic_DNA"/>
</dbReference>
<name>A0A3P7Z480_9TREM</name>
<dbReference type="Proteomes" id="UP000269396">
    <property type="component" value="Unassembled WGS sequence"/>
</dbReference>
<evidence type="ECO:0000313" key="2">
    <source>
        <dbReference type="Proteomes" id="UP000269396"/>
    </source>
</evidence>